<evidence type="ECO:0000259" key="3">
    <source>
        <dbReference type="Pfam" id="PF00248"/>
    </source>
</evidence>
<sequence length="196" mass="23002">MVDHTVKREDIFHTNKRVNEERLVSEKPKKRNEHVCVSRRMDPPEVQPMHRGIERVIGFNDIDFRKTSQEQLRRGQRKTFSMELMLLMDPCETSNLLEFCKSENIVVVVYSALGSQRDPNCNENIRVNLYQVERDSSYLLDEPILSAIAKKHNRNSCQVAQHYQLQWSLVLLTKSSSEKRIKENFQGSRGWKVSPE</sequence>
<evidence type="ECO:0000256" key="2">
    <source>
        <dbReference type="ARBA" id="ARBA00023002"/>
    </source>
</evidence>
<dbReference type="PANTHER" id="PTHR43827">
    <property type="entry name" value="2,5-DIKETO-D-GLUCONIC ACID REDUCTASE"/>
    <property type="match status" value="1"/>
</dbReference>
<reference evidence="4 5" key="1">
    <citation type="journal article" date="2020" name="Mol. Biol. Evol.">
        <title>Interspecific Gene Flow and the Evolution of Specialization in Black and White Rhinoceros.</title>
        <authorList>
            <person name="Moodley Y."/>
            <person name="Westbury M.V."/>
            <person name="Russo I.M."/>
            <person name="Gopalakrishnan S."/>
            <person name="Rakotoarivelo A."/>
            <person name="Olsen R.A."/>
            <person name="Prost S."/>
            <person name="Tunstall T."/>
            <person name="Ryder O.A."/>
            <person name="Dalen L."/>
            <person name="Bruford M.W."/>
        </authorList>
    </citation>
    <scope>NUCLEOTIDE SEQUENCE [LARGE SCALE GENOMIC DNA]</scope>
    <source>
        <strain evidence="4">SBR-YM</strain>
        <tissue evidence="4">Skin</tissue>
    </source>
</reference>
<dbReference type="SUPFAM" id="SSF51430">
    <property type="entry name" value="NAD(P)-linked oxidoreductase"/>
    <property type="match status" value="1"/>
</dbReference>
<keyword evidence="1" id="KW-0521">NADP</keyword>
<dbReference type="GO" id="GO:0016491">
    <property type="term" value="F:oxidoreductase activity"/>
    <property type="evidence" value="ECO:0007669"/>
    <property type="project" value="UniProtKB-KW"/>
</dbReference>
<protein>
    <recommendedName>
        <fullName evidence="3">NADP-dependent oxidoreductase domain-containing protein</fullName>
    </recommendedName>
</protein>
<feature type="domain" description="NADP-dependent oxidoreductase" evidence="3">
    <location>
        <begin position="87"/>
        <end position="186"/>
    </location>
</feature>
<proteinExistence type="predicted"/>
<gene>
    <name evidence="4" type="ORF">HPG69_008447</name>
</gene>
<dbReference type="Pfam" id="PF00248">
    <property type="entry name" value="Aldo_ket_red"/>
    <property type="match status" value="1"/>
</dbReference>
<dbReference type="InterPro" id="IPR020471">
    <property type="entry name" value="AKR"/>
</dbReference>
<accession>A0A7J7FKT1</accession>
<keyword evidence="5" id="KW-1185">Reference proteome</keyword>
<evidence type="ECO:0000313" key="5">
    <source>
        <dbReference type="Proteomes" id="UP000551758"/>
    </source>
</evidence>
<dbReference type="Proteomes" id="UP000551758">
    <property type="component" value="Unassembled WGS sequence"/>
</dbReference>
<keyword evidence="2" id="KW-0560">Oxidoreductase</keyword>
<comment type="caution">
    <text evidence="4">The sequence shown here is derived from an EMBL/GenBank/DDBJ whole genome shotgun (WGS) entry which is preliminary data.</text>
</comment>
<evidence type="ECO:0000256" key="1">
    <source>
        <dbReference type="ARBA" id="ARBA00022857"/>
    </source>
</evidence>
<dbReference type="PANTHER" id="PTHR43827:SF14">
    <property type="entry name" value="NADP-DEPENDENT OXIDOREDUCTASE DOMAIN-CONTAINING PROTEIN"/>
    <property type="match status" value="1"/>
</dbReference>
<evidence type="ECO:0000313" key="4">
    <source>
        <dbReference type="EMBL" id="KAF5928659.1"/>
    </source>
</evidence>
<dbReference type="AlphaFoldDB" id="A0A7J7FKT1"/>
<dbReference type="InterPro" id="IPR036812">
    <property type="entry name" value="NAD(P)_OxRdtase_dom_sf"/>
</dbReference>
<dbReference type="EMBL" id="JACDTQ010000352">
    <property type="protein sequence ID" value="KAF5928659.1"/>
    <property type="molecule type" value="Genomic_DNA"/>
</dbReference>
<name>A0A7J7FKT1_DICBM</name>
<dbReference type="Gene3D" id="3.20.20.100">
    <property type="entry name" value="NADP-dependent oxidoreductase domain"/>
    <property type="match status" value="1"/>
</dbReference>
<organism evidence="4 5">
    <name type="scientific">Diceros bicornis minor</name>
    <name type="common">South-central black rhinoceros</name>
    <dbReference type="NCBI Taxonomy" id="77932"/>
    <lineage>
        <taxon>Eukaryota</taxon>
        <taxon>Metazoa</taxon>
        <taxon>Chordata</taxon>
        <taxon>Craniata</taxon>
        <taxon>Vertebrata</taxon>
        <taxon>Euteleostomi</taxon>
        <taxon>Mammalia</taxon>
        <taxon>Eutheria</taxon>
        <taxon>Laurasiatheria</taxon>
        <taxon>Perissodactyla</taxon>
        <taxon>Rhinocerotidae</taxon>
        <taxon>Diceros</taxon>
    </lineage>
</organism>
<dbReference type="PRINTS" id="PR00069">
    <property type="entry name" value="ALDKETRDTASE"/>
</dbReference>
<dbReference type="InterPro" id="IPR023210">
    <property type="entry name" value="NADP_OxRdtase_dom"/>
</dbReference>